<comment type="catalytic activity">
    <reaction evidence="1">
        <text>Endonucleolytic cleavage of DNA to give specific double-stranded fragments with terminal 5'-phosphates.</text>
        <dbReference type="EC" id="3.1.21.4"/>
    </reaction>
</comment>
<dbReference type="EMBL" id="CP097562">
    <property type="protein sequence ID" value="USF24134.1"/>
    <property type="molecule type" value="Genomic_DNA"/>
</dbReference>
<dbReference type="KEGG" id="msch:N508_001213"/>
<accession>V2Q0G6</accession>
<dbReference type="InterPro" id="IPR007637">
    <property type="entry name" value="Restrct_endonuc_II_DpnII-like"/>
</dbReference>
<evidence type="ECO:0000313" key="3">
    <source>
        <dbReference type="Proteomes" id="UP000017429"/>
    </source>
</evidence>
<organism evidence="2 3">
    <name type="scientific">Mucispirillum schaedleri ASF457</name>
    <dbReference type="NCBI Taxonomy" id="1379858"/>
    <lineage>
        <taxon>Bacteria</taxon>
        <taxon>Pseudomonadati</taxon>
        <taxon>Deferribacterota</taxon>
        <taxon>Deferribacteres</taxon>
        <taxon>Deferribacterales</taxon>
        <taxon>Mucispirillaceae</taxon>
        <taxon>Mucispirillum</taxon>
    </lineage>
</organism>
<sequence length="283" mass="32962">MRDFNNWFSTFTDSIYTYSYFTDFKKIYKNLSNIKVELNILNSLIGSQDIEKDFQNIIKKYPETTKCIPILLAIRQKEIIVNDNTDRHLINFTISKNTDIKLYIKFMQETGLFDLLSKSKIKSLQDYVTGIEVGLDSNARKNRTGTVMENIIENYIQSAGYKKNDTYFTQINTTDFNAEFGINLSLYTKAAANKKFDFVIKKDDKIFAIEVNFYNSQGSKLNETARSYKEIAIETKDMKNFSFIWITDGKGWLSSKNNLQDTFNSINHLYNLKDVENGLFKKL</sequence>
<dbReference type="EC" id="3.1.21.4" evidence="1"/>
<evidence type="ECO:0000256" key="1">
    <source>
        <dbReference type="PIRNR" id="PIRNR016080"/>
    </source>
</evidence>
<keyword evidence="1" id="KW-0255">Endonuclease</keyword>
<name>V2Q0G6_9BACT</name>
<comment type="function">
    <text evidence="1">A P subtype restriction enzyme that recognizes the double-stranded unmethylated sequence 5'-GATC-3'.</text>
</comment>
<dbReference type="eggNOG" id="ENOG502Z7V5">
    <property type="taxonomic scope" value="Bacteria"/>
</dbReference>
<dbReference type="Proteomes" id="UP000017429">
    <property type="component" value="Chromosome"/>
</dbReference>
<keyword evidence="3" id="KW-1185">Reference proteome</keyword>
<reference evidence="2" key="3">
    <citation type="submission" date="2022-06" db="EMBL/GenBank/DDBJ databases">
        <title>Resources to Facilitate Use of the Altered Schaedler Flora (ASF) Mouse Model to Study Microbiome Function.</title>
        <authorList>
            <person name="Proctor A."/>
            <person name="Parvinroo S."/>
            <person name="Richie T."/>
            <person name="Jia X."/>
            <person name="Lee S.T.M."/>
            <person name="Karp P.D."/>
            <person name="Paley S."/>
            <person name="Kostic A.D."/>
            <person name="Pierre J.F."/>
            <person name="Wannemuehler M.J."/>
            <person name="Phillips G.J."/>
        </authorList>
    </citation>
    <scope>NUCLEOTIDE SEQUENCE</scope>
    <source>
        <strain evidence="2">ASF457</strain>
    </source>
</reference>
<dbReference type="PIRSF" id="PIRSF016080">
    <property type="entry name" value="Restrict_endonuc_II_DpmII"/>
    <property type="match status" value="1"/>
</dbReference>
<keyword evidence="1 2" id="KW-0378">Hydrolase</keyword>
<protein>
    <recommendedName>
        <fullName evidence="1">Type-2 restriction enzyme</fullName>
        <ecNumber evidence="1">3.1.21.4</ecNumber>
    </recommendedName>
</protein>
<dbReference type="AlphaFoldDB" id="V2Q0G6"/>
<dbReference type="Pfam" id="PF04556">
    <property type="entry name" value="DpnII"/>
    <property type="match status" value="1"/>
</dbReference>
<gene>
    <name evidence="2" type="primary">dpnB</name>
    <name evidence="2" type="ORF">N508_001213</name>
</gene>
<keyword evidence="1" id="KW-0680">Restriction system</keyword>
<dbReference type="SUPFAM" id="SSF52980">
    <property type="entry name" value="Restriction endonuclease-like"/>
    <property type="match status" value="1"/>
</dbReference>
<dbReference type="OrthoDB" id="9771872at2"/>
<dbReference type="GO" id="GO:0003677">
    <property type="term" value="F:DNA binding"/>
    <property type="evidence" value="ECO:0007669"/>
    <property type="project" value="UniProtKB-UniRule"/>
</dbReference>
<comment type="similarity">
    <text evidence="1">Belongs to the DpnII type II restriction endonuclease family.</text>
</comment>
<reference evidence="2" key="1">
    <citation type="journal article" date="2014" name="Genome Announc.">
        <title>Draft genome sequences of the altered schaedler flora, a defined bacterial community from gnotobiotic mice.</title>
        <authorList>
            <person name="Wannemuehler M.J."/>
            <person name="Overstreet A.M."/>
            <person name="Ward D.V."/>
            <person name="Phillips G.J."/>
        </authorList>
    </citation>
    <scope>NUCLEOTIDE SEQUENCE</scope>
    <source>
        <strain evidence="2">ASF457</strain>
    </source>
</reference>
<dbReference type="InterPro" id="IPR021191">
    <property type="entry name" value="Restrct_endonuc_II_DpnII"/>
</dbReference>
<dbReference type="REBASE" id="86321">
    <property type="entry name" value="Msc457ORF675P"/>
</dbReference>
<keyword evidence="1" id="KW-0540">Nuclease</keyword>
<proteinExistence type="inferred from homology"/>
<reference evidence="2" key="2">
    <citation type="submission" date="2022-05" db="EMBL/GenBank/DDBJ databases">
        <authorList>
            <person name="Proctor A.L."/>
            <person name="Phillips G.J."/>
            <person name="Wannemuehler M.J."/>
        </authorList>
    </citation>
    <scope>NUCLEOTIDE SEQUENCE</scope>
    <source>
        <strain evidence="2">ASF457</strain>
    </source>
</reference>
<evidence type="ECO:0000313" key="2">
    <source>
        <dbReference type="EMBL" id="USF24134.1"/>
    </source>
</evidence>
<dbReference type="RefSeq" id="WP_023275503.1">
    <property type="nucleotide sequence ID" value="NZ_CP097562.1"/>
</dbReference>
<dbReference type="InterPro" id="IPR011335">
    <property type="entry name" value="Restrct_endonuc-II-like"/>
</dbReference>
<dbReference type="GO" id="GO:0009307">
    <property type="term" value="P:DNA restriction-modification system"/>
    <property type="evidence" value="ECO:0007669"/>
    <property type="project" value="UniProtKB-UniRule"/>
</dbReference>
<dbReference type="GO" id="GO:0009036">
    <property type="term" value="F:type II site-specific deoxyribonuclease activity"/>
    <property type="evidence" value="ECO:0007669"/>
    <property type="project" value="UniProtKB-UniRule"/>
</dbReference>